<dbReference type="Gene3D" id="3.40.710.10">
    <property type="entry name" value="DD-peptidase/beta-lactamase superfamily"/>
    <property type="match status" value="1"/>
</dbReference>
<dbReference type="GO" id="GO:0046677">
    <property type="term" value="P:response to antibiotic"/>
    <property type="evidence" value="ECO:0007669"/>
    <property type="project" value="InterPro"/>
</dbReference>
<feature type="domain" description="Beta-lactamase class A catalytic" evidence="3">
    <location>
        <begin position="213"/>
        <end position="324"/>
    </location>
</feature>
<keyword evidence="5" id="KW-1185">Reference proteome</keyword>
<accession>A0A917FS14</accession>
<dbReference type="Proteomes" id="UP000605253">
    <property type="component" value="Unassembled WGS sequence"/>
</dbReference>
<evidence type="ECO:0000313" key="5">
    <source>
        <dbReference type="Proteomes" id="UP000605253"/>
    </source>
</evidence>
<gene>
    <name evidence="4" type="ORF">GCM10011365_18410</name>
</gene>
<evidence type="ECO:0000256" key="1">
    <source>
        <dbReference type="ARBA" id="ARBA00001526"/>
    </source>
</evidence>
<name>A0A917FS14_9GAMM</name>
<keyword evidence="2" id="KW-1133">Transmembrane helix</keyword>
<keyword evidence="2" id="KW-0812">Transmembrane</keyword>
<dbReference type="Pfam" id="PF13354">
    <property type="entry name" value="Beta-lactamase2"/>
    <property type="match status" value="1"/>
</dbReference>
<dbReference type="GO" id="GO:0030655">
    <property type="term" value="P:beta-lactam antibiotic catabolic process"/>
    <property type="evidence" value="ECO:0007669"/>
    <property type="project" value="InterPro"/>
</dbReference>
<comment type="caution">
    <text evidence="4">The sequence shown here is derived from an EMBL/GenBank/DDBJ whole genome shotgun (WGS) entry which is preliminary data.</text>
</comment>
<dbReference type="InterPro" id="IPR000871">
    <property type="entry name" value="Beta-lactam_class-A"/>
</dbReference>
<organism evidence="4 5">
    <name type="scientific">Marinicella pacifica</name>
    <dbReference type="NCBI Taxonomy" id="1171543"/>
    <lineage>
        <taxon>Bacteria</taxon>
        <taxon>Pseudomonadati</taxon>
        <taxon>Pseudomonadota</taxon>
        <taxon>Gammaproteobacteria</taxon>
        <taxon>Lysobacterales</taxon>
        <taxon>Marinicellaceae</taxon>
        <taxon>Marinicella</taxon>
    </lineage>
</organism>
<dbReference type="AlphaFoldDB" id="A0A917FS14"/>
<proteinExistence type="predicted"/>
<evidence type="ECO:0000256" key="2">
    <source>
        <dbReference type="SAM" id="Phobius"/>
    </source>
</evidence>
<dbReference type="PANTHER" id="PTHR35333">
    <property type="entry name" value="BETA-LACTAMASE"/>
    <property type="match status" value="1"/>
</dbReference>
<dbReference type="GO" id="GO:0008800">
    <property type="term" value="F:beta-lactamase activity"/>
    <property type="evidence" value="ECO:0007669"/>
    <property type="project" value="UniProtKB-EC"/>
</dbReference>
<reference evidence="4" key="2">
    <citation type="submission" date="2020-09" db="EMBL/GenBank/DDBJ databases">
        <authorList>
            <person name="Sun Q."/>
            <person name="Zhou Y."/>
        </authorList>
    </citation>
    <scope>NUCLEOTIDE SEQUENCE</scope>
    <source>
        <strain evidence="4">CGMCC 1.12181</strain>
    </source>
</reference>
<dbReference type="SUPFAM" id="SSF56601">
    <property type="entry name" value="beta-lactamase/transpeptidase-like"/>
    <property type="match status" value="1"/>
</dbReference>
<dbReference type="EMBL" id="BMEO01000007">
    <property type="protein sequence ID" value="GGF97318.1"/>
    <property type="molecule type" value="Genomic_DNA"/>
</dbReference>
<protein>
    <recommendedName>
        <fullName evidence="3">Beta-lactamase class A catalytic domain-containing protein</fullName>
    </recommendedName>
</protein>
<evidence type="ECO:0000313" key="4">
    <source>
        <dbReference type="EMBL" id="GGF97318.1"/>
    </source>
</evidence>
<reference evidence="4" key="1">
    <citation type="journal article" date="2014" name="Int. J. Syst. Evol. Microbiol.">
        <title>Complete genome sequence of Corynebacterium casei LMG S-19264T (=DSM 44701T), isolated from a smear-ripened cheese.</title>
        <authorList>
            <consortium name="US DOE Joint Genome Institute (JGI-PGF)"/>
            <person name="Walter F."/>
            <person name="Albersmeier A."/>
            <person name="Kalinowski J."/>
            <person name="Ruckert C."/>
        </authorList>
    </citation>
    <scope>NUCLEOTIDE SEQUENCE</scope>
    <source>
        <strain evidence="4">CGMCC 1.12181</strain>
    </source>
</reference>
<dbReference type="InterPro" id="IPR012338">
    <property type="entry name" value="Beta-lactam/transpept-like"/>
</dbReference>
<evidence type="ECO:0000259" key="3">
    <source>
        <dbReference type="Pfam" id="PF13354"/>
    </source>
</evidence>
<feature type="transmembrane region" description="Helical" evidence="2">
    <location>
        <begin position="12"/>
        <end position="32"/>
    </location>
</feature>
<dbReference type="PANTHER" id="PTHR35333:SF5">
    <property type="entry name" value="CONSERVED LIPOPROTEIN LPQF-RELATED"/>
    <property type="match status" value="1"/>
</dbReference>
<sequence>MIKTSWVLIFEIIYFVQGVMMKLVKIFLLLIVSGQGWSQIIFYNDFEVPAIQPLFPRVAGEFVLPNEPAANQLEWVVQQLSETSTSIADINAHFSSGFDANTLQNFFNTLRTDYPNGKITDIVGMTPMSTSVVVQGQDSQAKMGFFVVESRYTGSQKITYFYVSPYYGSVQYPIDQNLTMQQAVNKFNTLAADVGLLVAYVDHNNQCQPIYQSNSGTLKATGSIFKTWVLGGLADAVENNVITPYQNVTYDAGQWVNGGGVVNNEPAGTVFTAQDLAVLMLGVSDNTATEILHDVVGRSVIDAYIDSSGVMDATVLKPILSINEQFHLFFSIDPTTATNFINDTESNQLNFINTQLEPLGAVTSYPYQNDFLMTSGSWRASPMDVCQNFAHLRTYPQGSDALALIERAMGAQTAQPEIRNNWDRSWYKGGSLVSGVNGYHVLTHAWLLEDNGHAPYVVVAMANDDNGGIDNNNGIYKIQSVLARILELTREGL</sequence>
<comment type="catalytic activity">
    <reaction evidence="1">
        <text>a beta-lactam + H2O = a substituted beta-amino acid</text>
        <dbReference type="Rhea" id="RHEA:20401"/>
        <dbReference type="ChEBI" id="CHEBI:15377"/>
        <dbReference type="ChEBI" id="CHEBI:35627"/>
        <dbReference type="ChEBI" id="CHEBI:140347"/>
        <dbReference type="EC" id="3.5.2.6"/>
    </reaction>
</comment>
<dbReference type="InterPro" id="IPR045155">
    <property type="entry name" value="Beta-lactam_cat"/>
</dbReference>
<keyword evidence="2" id="KW-0472">Membrane</keyword>